<dbReference type="PANTHER" id="PTHR24292:SF54">
    <property type="entry name" value="CYP9F3-RELATED"/>
    <property type="match status" value="1"/>
</dbReference>
<dbReference type="InterPro" id="IPR036396">
    <property type="entry name" value="Cyt_P450_sf"/>
</dbReference>
<comment type="subcellular location">
    <subcellularLocation>
        <location evidence="3">Endoplasmic reticulum membrane</location>
        <topology evidence="3">Peripheral membrane protein</topology>
    </subcellularLocation>
    <subcellularLocation>
        <location evidence="2">Microsome membrane</location>
        <topology evidence="2">Peripheral membrane protein</topology>
    </subcellularLocation>
</comment>
<feature type="binding site" description="axial binding residue" evidence="13">
    <location>
        <position position="475"/>
    </location>
    <ligand>
        <name>heme</name>
        <dbReference type="ChEBI" id="CHEBI:30413"/>
    </ligand>
    <ligandPart>
        <name>Fe</name>
        <dbReference type="ChEBI" id="CHEBI:18248"/>
    </ligandPart>
</feature>
<dbReference type="OrthoDB" id="2789670at2759"/>
<organism evidence="15 16">
    <name type="scientific">Folsomia candida</name>
    <name type="common">Springtail</name>
    <dbReference type="NCBI Taxonomy" id="158441"/>
    <lineage>
        <taxon>Eukaryota</taxon>
        <taxon>Metazoa</taxon>
        <taxon>Ecdysozoa</taxon>
        <taxon>Arthropoda</taxon>
        <taxon>Hexapoda</taxon>
        <taxon>Collembola</taxon>
        <taxon>Entomobryomorpha</taxon>
        <taxon>Isotomoidea</taxon>
        <taxon>Isotomidae</taxon>
        <taxon>Proisotominae</taxon>
        <taxon>Folsomia</taxon>
    </lineage>
</organism>
<proteinExistence type="inferred from homology"/>
<evidence type="ECO:0000256" key="13">
    <source>
        <dbReference type="PIRSR" id="PIRSR602401-1"/>
    </source>
</evidence>
<keyword evidence="9 14" id="KW-0560">Oxidoreductase</keyword>
<evidence type="ECO:0000256" key="11">
    <source>
        <dbReference type="ARBA" id="ARBA00023033"/>
    </source>
</evidence>
<evidence type="ECO:0000256" key="9">
    <source>
        <dbReference type="ARBA" id="ARBA00023002"/>
    </source>
</evidence>
<dbReference type="OMA" id="PMFNESG"/>
<comment type="cofactor">
    <cofactor evidence="1 13">
        <name>heme</name>
        <dbReference type="ChEBI" id="CHEBI:30413"/>
    </cofactor>
</comment>
<dbReference type="PROSITE" id="PS00086">
    <property type="entry name" value="CYTOCHROME_P450"/>
    <property type="match status" value="1"/>
</dbReference>
<keyword evidence="12" id="KW-0472">Membrane</keyword>
<evidence type="ECO:0000256" key="2">
    <source>
        <dbReference type="ARBA" id="ARBA00004174"/>
    </source>
</evidence>
<evidence type="ECO:0000256" key="8">
    <source>
        <dbReference type="ARBA" id="ARBA00022848"/>
    </source>
</evidence>
<dbReference type="FunFam" id="1.10.630.10:FF:000042">
    <property type="entry name" value="Cytochrome P450"/>
    <property type="match status" value="1"/>
</dbReference>
<dbReference type="GO" id="GO:0005789">
    <property type="term" value="C:endoplasmic reticulum membrane"/>
    <property type="evidence" value="ECO:0007669"/>
    <property type="project" value="UniProtKB-SubCell"/>
</dbReference>
<evidence type="ECO:0000256" key="4">
    <source>
        <dbReference type="ARBA" id="ARBA00010617"/>
    </source>
</evidence>
<keyword evidence="5 13" id="KW-0349">Heme</keyword>
<dbReference type="GO" id="GO:0016705">
    <property type="term" value="F:oxidoreductase activity, acting on paired donors, with incorporation or reduction of molecular oxygen"/>
    <property type="evidence" value="ECO:0007669"/>
    <property type="project" value="InterPro"/>
</dbReference>
<evidence type="ECO:0000256" key="10">
    <source>
        <dbReference type="ARBA" id="ARBA00023004"/>
    </source>
</evidence>
<evidence type="ECO:0000256" key="14">
    <source>
        <dbReference type="RuleBase" id="RU000461"/>
    </source>
</evidence>
<dbReference type="Gene3D" id="1.10.630.10">
    <property type="entry name" value="Cytochrome P450"/>
    <property type="match status" value="1"/>
</dbReference>
<keyword evidence="6 13" id="KW-0479">Metal-binding</keyword>
<dbReference type="PANTHER" id="PTHR24292">
    <property type="entry name" value="CYTOCHROME P450"/>
    <property type="match status" value="1"/>
</dbReference>
<dbReference type="Pfam" id="PF00067">
    <property type="entry name" value="p450"/>
    <property type="match status" value="1"/>
</dbReference>
<dbReference type="STRING" id="158441.A0A226E247"/>
<dbReference type="AlphaFoldDB" id="A0A226E247"/>
<protein>
    <submittedName>
        <fullName evidence="15">Cytochrome P450 9e2</fullName>
    </submittedName>
</protein>
<dbReference type="InterPro" id="IPR002401">
    <property type="entry name" value="Cyt_P450_E_grp-I"/>
</dbReference>
<evidence type="ECO:0000256" key="5">
    <source>
        <dbReference type="ARBA" id="ARBA00022617"/>
    </source>
</evidence>
<dbReference type="GO" id="GO:0004497">
    <property type="term" value="F:monooxygenase activity"/>
    <property type="evidence" value="ECO:0007669"/>
    <property type="project" value="UniProtKB-KW"/>
</dbReference>
<dbReference type="SUPFAM" id="SSF48264">
    <property type="entry name" value="Cytochrome P450"/>
    <property type="match status" value="1"/>
</dbReference>
<evidence type="ECO:0000256" key="3">
    <source>
        <dbReference type="ARBA" id="ARBA00004406"/>
    </source>
</evidence>
<reference evidence="15 16" key="1">
    <citation type="submission" date="2015-12" db="EMBL/GenBank/DDBJ databases">
        <title>The genome of Folsomia candida.</title>
        <authorList>
            <person name="Faddeeva A."/>
            <person name="Derks M.F."/>
            <person name="Anvar Y."/>
            <person name="Smit S."/>
            <person name="Van Straalen N."/>
            <person name="Roelofs D."/>
        </authorList>
    </citation>
    <scope>NUCLEOTIDE SEQUENCE [LARGE SCALE GENOMIC DNA]</scope>
    <source>
        <strain evidence="15 16">VU population</strain>
        <tissue evidence="15">Whole body</tissue>
    </source>
</reference>
<dbReference type="PRINTS" id="PR00463">
    <property type="entry name" value="EP450I"/>
</dbReference>
<evidence type="ECO:0000256" key="7">
    <source>
        <dbReference type="ARBA" id="ARBA00022824"/>
    </source>
</evidence>
<comment type="caution">
    <text evidence="15">The sequence shown here is derived from an EMBL/GenBank/DDBJ whole genome shotgun (WGS) entry which is preliminary data.</text>
</comment>
<dbReference type="GO" id="GO:0005506">
    <property type="term" value="F:iron ion binding"/>
    <property type="evidence" value="ECO:0007669"/>
    <property type="project" value="InterPro"/>
</dbReference>
<keyword evidence="10 13" id="KW-0408">Iron</keyword>
<accession>A0A226E247</accession>
<keyword evidence="8" id="KW-0492">Microsome</keyword>
<dbReference type="Proteomes" id="UP000198287">
    <property type="component" value="Unassembled WGS sequence"/>
</dbReference>
<dbReference type="InterPro" id="IPR050476">
    <property type="entry name" value="Insect_CytP450_Detox"/>
</dbReference>
<sequence>MGVFLILFFAAVLLLAIFFRFRAYKDQLYFESKGIPYQGNGSYRMMVNMYKGVGLIEGITMMYNKLKSENKKVVGSKDLGMCTLTILDPALIRSVLVKDFDHFADRRQFKTLKNDVIFAKMLIALRGGQWKALRSKLSPTFTTGKIKRVFPMFNESGKKLVTFVENEMALSSGMEIDLMDGYSKFTMDVIASAVCGIDSQAFNQKEPSLFERMGMKMQLQFGGAQLAKLLVMLMSPRIANLLGFSFFELEVQEFFSHAIKSSIHHRQENNEKRNDFIQLMLEAREDKLKTDESELDAFEKDAIIKSGGTENGEKTGSGDLLDDDGIVANAVLFMLAGYDTTQSLLLYCAYALALNQEVQDKLRNEVGTLLENDGELTYETLNKMQYLDMVLNETLRFYPPAGATDRGCTMDYKVPGTDFILKKGQGIMIPIYGLHHDPEYYPEPEKFDPERFSPENKGKINQYVYLPFGAGPRNCIGMRFALAEVKVAIAHLVHNFMIEPSKKTLIPMKFSKASSLKPDGGMFLALNKIQH</sequence>
<comment type="similarity">
    <text evidence="4 14">Belongs to the cytochrome P450 family.</text>
</comment>
<dbReference type="GO" id="GO:0020037">
    <property type="term" value="F:heme binding"/>
    <property type="evidence" value="ECO:0007669"/>
    <property type="project" value="InterPro"/>
</dbReference>
<evidence type="ECO:0000256" key="12">
    <source>
        <dbReference type="ARBA" id="ARBA00023136"/>
    </source>
</evidence>
<dbReference type="InterPro" id="IPR017972">
    <property type="entry name" value="Cyt_P450_CS"/>
</dbReference>
<dbReference type="InterPro" id="IPR001128">
    <property type="entry name" value="Cyt_P450"/>
</dbReference>
<dbReference type="EMBL" id="LNIX01000007">
    <property type="protein sequence ID" value="OXA51802.1"/>
    <property type="molecule type" value="Genomic_DNA"/>
</dbReference>
<evidence type="ECO:0000256" key="6">
    <source>
        <dbReference type="ARBA" id="ARBA00022723"/>
    </source>
</evidence>
<keyword evidence="7" id="KW-0256">Endoplasmic reticulum</keyword>
<dbReference type="CDD" id="cd11056">
    <property type="entry name" value="CYP6-like"/>
    <property type="match status" value="1"/>
</dbReference>
<keyword evidence="11 14" id="KW-0503">Monooxygenase</keyword>
<keyword evidence="16" id="KW-1185">Reference proteome</keyword>
<evidence type="ECO:0000256" key="1">
    <source>
        <dbReference type="ARBA" id="ARBA00001971"/>
    </source>
</evidence>
<evidence type="ECO:0000313" key="15">
    <source>
        <dbReference type="EMBL" id="OXA51802.1"/>
    </source>
</evidence>
<gene>
    <name evidence="15" type="ORF">Fcan01_12937</name>
</gene>
<name>A0A226E247_FOLCA</name>
<dbReference type="PRINTS" id="PR00385">
    <property type="entry name" value="P450"/>
</dbReference>
<evidence type="ECO:0000313" key="16">
    <source>
        <dbReference type="Proteomes" id="UP000198287"/>
    </source>
</evidence>